<dbReference type="InterPro" id="IPR000160">
    <property type="entry name" value="GGDEF_dom"/>
</dbReference>
<organism evidence="6 7">
    <name type="scientific">Hoeflea olei</name>
    <dbReference type="NCBI Taxonomy" id="1480615"/>
    <lineage>
        <taxon>Bacteria</taxon>
        <taxon>Pseudomonadati</taxon>
        <taxon>Pseudomonadota</taxon>
        <taxon>Alphaproteobacteria</taxon>
        <taxon>Hyphomicrobiales</taxon>
        <taxon>Rhizobiaceae</taxon>
        <taxon>Hoeflea</taxon>
    </lineage>
</organism>
<reference evidence="6 7" key="1">
    <citation type="submission" date="2015-12" db="EMBL/GenBank/DDBJ databases">
        <authorList>
            <person name="Shamseldin A."/>
            <person name="Moawad H."/>
            <person name="Abd El-Rahim W.M."/>
            <person name="Sadowsky M.J."/>
        </authorList>
    </citation>
    <scope>NUCLEOTIDE SEQUENCE [LARGE SCALE GENOMIC DNA]</scope>
    <source>
        <strain evidence="6 7">JC234</strain>
    </source>
</reference>
<keyword evidence="7" id="KW-1185">Reference proteome</keyword>
<comment type="catalytic activity">
    <reaction evidence="2">
        <text>2 GTP = 3',3'-c-di-GMP + 2 diphosphate</text>
        <dbReference type="Rhea" id="RHEA:24898"/>
        <dbReference type="ChEBI" id="CHEBI:33019"/>
        <dbReference type="ChEBI" id="CHEBI:37565"/>
        <dbReference type="ChEBI" id="CHEBI:58805"/>
        <dbReference type="EC" id="2.7.7.65"/>
    </reaction>
</comment>
<dbReference type="Pfam" id="PF00990">
    <property type="entry name" value="GGDEF"/>
    <property type="match status" value="1"/>
</dbReference>
<dbReference type="InterPro" id="IPR050469">
    <property type="entry name" value="Diguanylate_Cyclase"/>
</dbReference>
<dbReference type="FunFam" id="3.40.50.2300:FF:000574">
    <property type="entry name" value="Response regulator PleD"/>
    <property type="match status" value="1"/>
</dbReference>
<feature type="domain" description="Response regulatory" evidence="4">
    <location>
        <begin position="157"/>
        <end position="272"/>
    </location>
</feature>
<keyword evidence="3" id="KW-0597">Phosphoprotein</keyword>
<feature type="domain" description="GGDEF" evidence="5">
    <location>
        <begin position="322"/>
        <end position="457"/>
    </location>
</feature>
<dbReference type="SMART" id="SM00448">
    <property type="entry name" value="REC"/>
    <property type="match status" value="2"/>
</dbReference>
<protein>
    <recommendedName>
        <fullName evidence="1">diguanylate cyclase</fullName>
        <ecNumber evidence="1">2.7.7.65</ecNumber>
    </recommendedName>
</protein>
<evidence type="ECO:0000313" key="7">
    <source>
        <dbReference type="Proteomes" id="UP000094795"/>
    </source>
</evidence>
<dbReference type="PANTHER" id="PTHR45138:SF9">
    <property type="entry name" value="DIGUANYLATE CYCLASE DGCM-RELATED"/>
    <property type="match status" value="1"/>
</dbReference>
<dbReference type="AlphaFoldDB" id="A0A1C1YTL4"/>
<accession>A0A1C1YTL4</accession>
<gene>
    <name evidence="6" type="primary">pleD</name>
    <name evidence="6" type="ORF">AWJ14_17525</name>
</gene>
<feature type="domain" description="Response regulatory" evidence="4">
    <location>
        <begin position="4"/>
        <end position="120"/>
    </location>
</feature>
<evidence type="ECO:0000256" key="2">
    <source>
        <dbReference type="ARBA" id="ARBA00034247"/>
    </source>
</evidence>
<evidence type="ECO:0000259" key="4">
    <source>
        <dbReference type="PROSITE" id="PS50110"/>
    </source>
</evidence>
<dbReference type="RefSeq" id="WP_066181455.1">
    <property type="nucleotide sequence ID" value="NZ_LQZT01000034.1"/>
</dbReference>
<dbReference type="InterPro" id="IPR001789">
    <property type="entry name" value="Sig_transdc_resp-reg_receiver"/>
</dbReference>
<dbReference type="Proteomes" id="UP000094795">
    <property type="component" value="Unassembled WGS sequence"/>
</dbReference>
<dbReference type="InterPro" id="IPR043128">
    <property type="entry name" value="Rev_trsase/Diguanyl_cyclase"/>
</dbReference>
<dbReference type="NCBIfam" id="TIGR00254">
    <property type="entry name" value="GGDEF"/>
    <property type="match status" value="1"/>
</dbReference>
<dbReference type="GO" id="GO:0005886">
    <property type="term" value="C:plasma membrane"/>
    <property type="evidence" value="ECO:0007669"/>
    <property type="project" value="TreeGrafter"/>
</dbReference>
<dbReference type="STRING" id="1480615.AWJ14_17525"/>
<evidence type="ECO:0000256" key="1">
    <source>
        <dbReference type="ARBA" id="ARBA00012528"/>
    </source>
</evidence>
<dbReference type="GO" id="GO:0043709">
    <property type="term" value="P:cell adhesion involved in single-species biofilm formation"/>
    <property type="evidence" value="ECO:0007669"/>
    <property type="project" value="TreeGrafter"/>
</dbReference>
<dbReference type="PROSITE" id="PS50110">
    <property type="entry name" value="RESPONSE_REGULATORY"/>
    <property type="match status" value="2"/>
</dbReference>
<dbReference type="SUPFAM" id="SSF55073">
    <property type="entry name" value="Nucleotide cyclase"/>
    <property type="match status" value="1"/>
</dbReference>
<dbReference type="SUPFAM" id="SSF52172">
    <property type="entry name" value="CheY-like"/>
    <property type="match status" value="2"/>
</dbReference>
<feature type="modified residue" description="4-aspartylphosphate" evidence="3">
    <location>
        <position position="53"/>
    </location>
</feature>
<dbReference type="SMART" id="SM00267">
    <property type="entry name" value="GGDEF"/>
    <property type="match status" value="1"/>
</dbReference>
<dbReference type="FunFam" id="3.30.70.270:FF:000001">
    <property type="entry name" value="Diguanylate cyclase domain protein"/>
    <property type="match status" value="1"/>
</dbReference>
<dbReference type="InterPro" id="IPR011006">
    <property type="entry name" value="CheY-like_superfamily"/>
</dbReference>
<dbReference type="PANTHER" id="PTHR45138">
    <property type="entry name" value="REGULATORY COMPONENTS OF SENSORY TRANSDUCTION SYSTEM"/>
    <property type="match status" value="1"/>
</dbReference>
<comment type="caution">
    <text evidence="3">Lacks conserved residue(s) required for the propagation of feature annotation.</text>
</comment>
<evidence type="ECO:0000256" key="3">
    <source>
        <dbReference type="PROSITE-ProRule" id="PRU00169"/>
    </source>
</evidence>
<name>A0A1C1YTL4_9HYPH</name>
<proteinExistence type="predicted"/>
<dbReference type="InterPro" id="IPR029787">
    <property type="entry name" value="Nucleotide_cyclase"/>
</dbReference>
<dbReference type="CDD" id="cd17539">
    <property type="entry name" value="psREC-like_D2_PleD"/>
    <property type="match status" value="1"/>
</dbReference>
<dbReference type="Gene3D" id="3.30.70.270">
    <property type="match status" value="1"/>
</dbReference>
<dbReference type="OrthoDB" id="9812260at2"/>
<dbReference type="Pfam" id="PF00072">
    <property type="entry name" value="Response_reg"/>
    <property type="match status" value="2"/>
</dbReference>
<evidence type="ECO:0000259" key="5">
    <source>
        <dbReference type="PROSITE" id="PS50887"/>
    </source>
</evidence>
<dbReference type="NCBIfam" id="NF007135">
    <property type="entry name" value="PRK09581.1"/>
    <property type="match status" value="1"/>
</dbReference>
<dbReference type="GO" id="GO:1902201">
    <property type="term" value="P:negative regulation of bacterial-type flagellum-dependent cell motility"/>
    <property type="evidence" value="ECO:0007669"/>
    <property type="project" value="TreeGrafter"/>
</dbReference>
<dbReference type="CDD" id="cd17538">
    <property type="entry name" value="REC_D1_PleD-like"/>
    <property type="match status" value="1"/>
</dbReference>
<comment type="caution">
    <text evidence="6">The sequence shown here is derived from an EMBL/GenBank/DDBJ whole genome shotgun (WGS) entry which is preliminary data.</text>
</comment>
<dbReference type="EC" id="2.7.7.65" evidence="1"/>
<dbReference type="GO" id="GO:0052621">
    <property type="term" value="F:diguanylate cyclase activity"/>
    <property type="evidence" value="ECO:0007669"/>
    <property type="project" value="UniProtKB-EC"/>
</dbReference>
<dbReference type="CDD" id="cd01949">
    <property type="entry name" value="GGDEF"/>
    <property type="match status" value="1"/>
</dbReference>
<dbReference type="Gene3D" id="3.40.50.2300">
    <property type="match status" value="1"/>
</dbReference>
<dbReference type="PROSITE" id="PS50887">
    <property type="entry name" value="GGDEF"/>
    <property type="match status" value="1"/>
</dbReference>
<evidence type="ECO:0000313" key="6">
    <source>
        <dbReference type="EMBL" id="OCW56727.1"/>
    </source>
</evidence>
<dbReference type="GO" id="GO:0000160">
    <property type="term" value="P:phosphorelay signal transduction system"/>
    <property type="evidence" value="ECO:0007669"/>
    <property type="project" value="InterPro"/>
</dbReference>
<dbReference type="EMBL" id="LQZT01000034">
    <property type="protein sequence ID" value="OCW56727.1"/>
    <property type="molecule type" value="Genomic_DNA"/>
</dbReference>
<sequence length="457" mass="50514">MTARILVVDDIPANVKLLEARLMAEYFDVLTAGDGYAALAICDQTTVDLVLLDIMMPGIDGFEVCERLKTNPRTAHIPVVMVTALDQPSDRVRGLECGADDFLTKPVNDLQLMARVKSLIRFKALSDELRLRAETARSIGIETLLAPHQSQLEEPGMVLLVDSRAHSQDRMNRALQGIAEVTAIGDPQAALFEAAEKPYELVIVSSSLEDYDPLRLCSQLRSLERTRFIPMLVVAEQGEEEMVNRALELGVNDYLMRPLDPNELIARCVTQIRRKRYSDSLRSSLTESVEFAVTDALTGLNNRRYLDTHLATLVDRSHRRNRPLSVLIADIDHFKAFNDTHGHEGGDDVLRQFARRLQGAVRGADLACRYGGEEFVVVMPDTTSDIAVQVAERLRAEIATAPFRVSASGALVHVTTSVGIATLEQQGEGAHALLRRADKALYQAKHDGRNRVVGQAA</sequence>